<dbReference type="KEGG" id="alm:AO498_13640"/>
<organism evidence="3 4">
    <name type="scientific">Algoriphagus sanaruensis</name>
    <dbReference type="NCBI Taxonomy" id="1727163"/>
    <lineage>
        <taxon>Bacteria</taxon>
        <taxon>Pseudomonadati</taxon>
        <taxon>Bacteroidota</taxon>
        <taxon>Cytophagia</taxon>
        <taxon>Cytophagales</taxon>
        <taxon>Cyclobacteriaceae</taxon>
        <taxon>Algoriphagus</taxon>
    </lineage>
</organism>
<evidence type="ECO:0000259" key="2">
    <source>
        <dbReference type="Pfam" id="PF00535"/>
    </source>
</evidence>
<dbReference type="RefSeq" id="WP_067548758.1">
    <property type="nucleotide sequence ID" value="NZ_CP012836.1"/>
</dbReference>
<dbReference type="PANTHER" id="PTHR43179:SF7">
    <property type="entry name" value="RHAMNOSYLTRANSFERASE WBBL"/>
    <property type="match status" value="1"/>
</dbReference>
<reference evidence="4" key="1">
    <citation type="submission" date="2015-09" db="EMBL/GenBank/DDBJ databases">
        <title>Complete sequence of Algoriphagus sp. M8-2.</title>
        <authorList>
            <person name="Shintani M."/>
        </authorList>
    </citation>
    <scope>NUCLEOTIDE SEQUENCE [LARGE SCALE GENOMIC DNA]</scope>
    <source>
        <strain evidence="4">M8-2</strain>
    </source>
</reference>
<feature type="domain" description="Glycosyltransferase 2-like" evidence="2">
    <location>
        <begin position="5"/>
        <end position="107"/>
    </location>
</feature>
<keyword evidence="4" id="KW-1185">Reference proteome</keyword>
<dbReference type="SUPFAM" id="SSF53448">
    <property type="entry name" value="Nucleotide-diphospho-sugar transferases"/>
    <property type="match status" value="1"/>
</dbReference>
<dbReference type="InterPro" id="IPR001173">
    <property type="entry name" value="Glyco_trans_2-like"/>
</dbReference>
<sequence>MKVLILIVTYNGSKFIKECLHSINFSTINTEVLIIDNCSNDRSIEIIKDDFPYVELICNNKNLGFGKANNIGIKYAIENNYEYVFFLNQDTILEPNAIEKLLDQANKIKDFGFISPLHLSWSGDALEPIFEYFLRRSGPKNLLSNFFFKNESCIEIGFVNAAAWLIPVDTLKKIGGFNPIFPHYCEDIDFYNRLKFFEYKNYLILDSKIRHYSTGAITISQRWNTKVKREVFETIAKLTNINSSFIYSLFIVIFNSFKKSLIYLLKLKLNEYYFEVIVWFKLLPFLFEVISVRNKSKKGNAFLK</sequence>
<dbReference type="InterPro" id="IPR029044">
    <property type="entry name" value="Nucleotide-diphossugar_trans"/>
</dbReference>
<dbReference type="CDD" id="cd04186">
    <property type="entry name" value="GT_2_like_c"/>
    <property type="match status" value="1"/>
</dbReference>
<feature type="transmembrane region" description="Helical" evidence="1">
    <location>
        <begin position="238"/>
        <end position="257"/>
    </location>
</feature>
<evidence type="ECO:0000313" key="3">
    <source>
        <dbReference type="EMBL" id="AMQ57486.1"/>
    </source>
</evidence>
<dbReference type="Pfam" id="PF00535">
    <property type="entry name" value="Glycos_transf_2"/>
    <property type="match status" value="1"/>
</dbReference>
<keyword evidence="1" id="KW-1133">Transmembrane helix</keyword>
<dbReference type="PANTHER" id="PTHR43179">
    <property type="entry name" value="RHAMNOSYLTRANSFERASE WBBL"/>
    <property type="match status" value="1"/>
</dbReference>
<keyword evidence="1" id="KW-0812">Transmembrane</keyword>
<proteinExistence type="predicted"/>
<keyword evidence="1" id="KW-0472">Membrane</keyword>
<dbReference type="OrthoDB" id="9771846at2"/>
<name>A0A142EQT1_9BACT</name>
<dbReference type="EMBL" id="CP012836">
    <property type="protein sequence ID" value="AMQ57486.1"/>
    <property type="molecule type" value="Genomic_DNA"/>
</dbReference>
<dbReference type="AlphaFoldDB" id="A0A142EQT1"/>
<evidence type="ECO:0000256" key="1">
    <source>
        <dbReference type="SAM" id="Phobius"/>
    </source>
</evidence>
<evidence type="ECO:0000313" key="4">
    <source>
        <dbReference type="Proteomes" id="UP000073816"/>
    </source>
</evidence>
<reference evidence="3 4" key="2">
    <citation type="journal article" date="2016" name="Genome Announc.">
        <title>Complete Genome Sequence of Algoriphagus sp. Strain M8-2, Isolated from a Brackish Lake.</title>
        <authorList>
            <person name="Muraguchi Y."/>
            <person name="Kushimoto K."/>
            <person name="Ohtsubo Y."/>
            <person name="Suzuki T."/>
            <person name="Dohra H."/>
            <person name="Kimbara K."/>
            <person name="Shintani M."/>
        </authorList>
    </citation>
    <scope>NUCLEOTIDE SEQUENCE [LARGE SCALE GENOMIC DNA]</scope>
    <source>
        <strain evidence="3 4">M8-2</strain>
    </source>
</reference>
<dbReference type="PATRIC" id="fig|1727163.4.peg.2848"/>
<accession>A0A142EQT1</accession>
<dbReference type="Proteomes" id="UP000073816">
    <property type="component" value="Chromosome"/>
</dbReference>
<dbReference type="STRING" id="1727163.AO498_13640"/>
<protein>
    <recommendedName>
        <fullName evidence="2">Glycosyltransferase 2-like domain-containing protein</fullName>
    </recommendedName>
</protein>
<dbReference type="Gene3D" id="3.90.550.10">
    <property type="entry name" value="Spore Coat Polysaccharide Biosynthesis Protein SpsA, Chain A"/>
    <property type="match status" value="1"/>
</dbReference>
<gene>
    <name evidence="3" type="ORF">AO498_13640</name>
</gene>
<feature type="transmembrane region" description="Helical" evidence="1">
    <location>
        <begin position="272"/>
        <end position="290"/>
    </location>
</feature>